<dbReference type="AlphaFoldDB" id="M2XWQ4"/>
<name>M2XWQ4_GALSU</name>
<dbReference type="RefSeq" id="XP_005704364.1">
    <property type="nucleotide sequence ID" value="XM_005704307.1"/>
</dbReference>
<sequence>MFWNVVPKYKRRHVSLRKRTSKKKKTSSKEPKRRVPSKKPKQGFYFENNSYVATKNLLQNEKNQVPLGAVIQLIRKGVFQVDHVITLEQLKSAGLLSRKSRQVCLVGRCTRIPFPIRIECTCVTYSAWKCISACGGEVICLFLSPLYLQAYLFAKEWNISKDFVGQVSTKHSVYKSFLHEQVVQSQKWSKQYPNRNAFHIPFICLKRTHQLMAPNVITYSQPIGLQGLEFLHDDYCRDILWDDCIKLSIERIR</sequence>
<dbReference type="OrthoDB" id="10336932at2759"/>
<evidence type="ECO:0000256" key="2">
    <source>
        <dbReference type="ARBA" id="ARBA00023274"/>
    </source>
</evidence>
<evidence type="ECO:0000259" key="4">
    <source>
        <dbReference type="Pfam" id="PF00828"/>
    </source>
</evidence>
<evidence type="ECO:0000313" key="6">
    <source>
        <dbReference type="Proteomes" id="UP000030680"/>
    </source>
</evidence>
<keyword evidence="6" id="KW-1185">Reference proteome</keyword>
<evidence type="ECO:0000313" key="5">
    <source>
        <dbReference type="EMBL" id="EME27844.1"/>
    </source>
</evidence>
<feature type="compositionally biased region" description="Basic residues" evidence="3">
    <location>
        <begin position="14"/>
        <end position="41"/>
    </location>
</feature>
<keyword evidence="2" id="KW-0687">Ribonucleoprotein</keyword>
<dbReference type="InterPro" id="IPR021131">
    <property type="entry name" value="Ribosomal_uL15/eL18"/>
</dbReference>
<proteinExistence type="predicted"/>
<evidence type="ECO:0000256" key="3">
    <source>
        <dbReference type="SAM" id="MobiDB-lite"/>
    </source>
</evidence>
<dbReference type="Pfam" id="PF00828">
    <property type="entry name" value="Ribosomal_L27A"/>
    <property type="match status" value="1"/>
</dbReference>
<dbReference type="GO" id="GO:1990904">
    <property type="term" value="C:ribonucleoprotein complex"/>
    <property type="evidence" value="ECO:0007669"/>
    <property type="project" value="UniProtKB-KW"/>
</dbReference>
<feature type="domain" description="Large ribosomal subunit protein uL15/eL18" evidence="4">
    <location>
        <begin position="66"/>
        <end position="139"/>
    </location>
</feature>
<dbReference type="GO" id="GO:0005840">
    <property type="term" value="C:ribosome"/>
    <property type="evidence" value="ECO:0007669"/>
    <property type="project" value="UniProtKB-KW"/>
</dbReference>
<accession>M2XWQ4</accession>
<reference evidence="6" key="1">
    <citation type="journal article" date="2013" name="Science">
        <title>Gene transfer from bacteria and archaea facilitated evolution of an extremophilic eukaryote.</title>
        <authorList>
            <person name="Schonknecht G."/>
            <person name="Chen W.H."/>
            <person name="Ternes C.M."/>
            <person name="Barbier G.G."/>
            <person name="Shrestha R.P."/>
            <person name="Stanke M."/>
            <person name="Brautigam A."/>
            <person name="Baker B.J."/>
            <person name="Banfield J.F."/>
            <person name="Garavito R.M."/>
            <person name="Carr K."/>
            <person name="Wilkerson C."/>
            <person name="Rensing S.A."/>
            <person name="Gagneul D."/>
            <person name="Dickenson N.E."/>
            <person name="Oesterhelt C."/>
            <person name="Lercher M.J."/>
            <person name="Weber A.P."/>
        </authorList>
    </citation>
    <scope>NUCLEOTIDE SEQUENCE [LARGE SCALE GENOMIC DNA]</scope>
    <source>
        <strain evidence="6">074W</strain>
    </source>
</reference>
<dbReference type="SUPFAM" id="SSF52080">
    <property type="entry name" value="Ribosomal proteins L15p and L18e"/>
    <property type="match status" value="1"/>
</dbReference>
<keyword evidence="1" id="KW-0689">Ribosomal protein</keyword>
<dbReference type="STRING" id="130081.M2XWQ4"/>
<protein>
    <recommendedName>
        <fullName evidence="4">Large ribosomal subunit protein uL15/eL18 domain-containing protein</fullName>
    </recommendedName>
</protein>
<feature type="region of interest" description="Disordered" evidence="3">
    <location>
        <begin position="14"/>
        <end position="43"/>
    </location>
</feature>
<dbReference type="Proteomes" id="UP000030680">
    <property type="component" value="Unassembled WGS sequence"/>
</dbReference>
<dbReference type="KEGG" id="gsl:Gasu_46650"/>
<gene>
    <name evidence="5" type="ORF">Gasu_46650</name>
</gene>
<organism evidence="5 6">
    <name type="scientific">Galdieria sulphuraria</name>
    <name type="common">Red alga</name>
    <dbReference type="NCBI Taxonomy" id="130081"/>
    <lineage>
        <taxon>Eukaryota</taxon>
        <taxon>Rhodophyta</taxon>
        <taxon>Bangiophyceae</taxon>
        <taxon>Galdieriales</taxon>
        <taxon>Galdieriaceae</taxon>
        <taxon>Galdieria</taxon>
    </lineage>
</organism>
<dbReference type="Gramene" id="EME27844">
    <property type="protein sequence ID" value="EME27844"/>
    <property type="gene ID" value="Gasu_46650"/>
</dbReference>
<evidence type="ECO:0000256" key="1">
    <source>
        <dbReference type="ARBA" id="ARBA00022980"/>
    </source>
</evidence>
<dbReference type="InterPro" id="IPR036227">
    <property type="entry name" value="Ribosomal_uL15/eL18_sf"/>
</dbReference>
<dbReference type="GeneID" id="17086726"/>
<dbReference type="EMBL" id="KB454527">
    <property type="protein sequence ID" value="EME27844.1"/>
    <property type="molecule type" value="Genomic_DNA"/>
</dbReference>